<dbReference type="AlphaFoldDB" id="A0A1Y5RIG0"/>
<feature type="transmembrane region" description="Helical" evidence="11">
    <location>
        <begin position="110"/>
        <end position="138"/>
    </location>
</feature>
<evidence type="ECO:0000256" key="7">
    <source>
        <dbReference type="ARBA" id="ARBA00022833"/>
    </source>
</evidence>
<evidence type="ECO:0000256" key="1">
    <source>
        <dbReference type="ARBA" id="ARBA00001947"/>
    </source>
</evidence>
<evidence type="ECO:0000256" key="3">
    <source>
        <dbReference type="ARBA" id="ARBA00007931"/>
    </source>
</evidence>
<dbReference type="GO" id="GO:0006508">
    <property type="term" value="P:proteolysis"/>
    <property type="evidence" value="ECO:0007669"/>
    <property type="project" value="UniProtKB-KW"/>
</dbReference>
<dbReference type="EMBL" id="FWFZ01000001">
    <property type="protein sequence ID" value="SLN15470.1"/>
    <property type="molecule type" value="Genomic_DNA"/>
</dbReference>
<dbReference type="CDD" id="cd23081">
    <property type="entry name" value="cpPDZ_EcRseP-like"/>
    <property type="match status" value="1"/>
</dbReference>
<keyword evidence="15" id="KW-1185">Reference proteome</keyword>
<evidence type="ECO:0000256" key="8">
    <source>
        <dbReference type="ARBA" id="ARBA00022989"/>
    </source>
</evidence>
<comment type="cofactor">
    <cofactor evidence="1 11">
        <name>Zn(2+)</name>
        <dbReference type="ChEBI" id="CHEBI:29105"/>
    </cofactor>
</comment>
<evidence type="ECO:0000256" key="2">
    <source>
        <dbReference type="ARBA" id="ARBA00004141"/>
    </source>
</evidence>
<dbReference type="GO" id="GO:0046872">
    <property type="term" value="F:metal ion binding"/>
    <property type="evidence" value="ECO:0007669"/>
    <property type="project" value="UniProtKB-KW"/>
</dbReference>
<keyword evidence="11" id="KW-0479">Metal-binding</keyword>
<comment type="subcellular location">
    <subcellularLocation>
        <location evidence="2">Membrane</location>
        <topology evidence="2">Multi-pass membrane protein</topology>
    </subcellularLocation>
</comment>
<dbReference type="PANTHER" id="PTHR42837">
    <property type="entry name" value="REGULATOR OF SIGMA-E PROTEASE RSEP"/>
    <property type="match status" value="1"/>
</dbReference>
<organism evidence="14 15">
    <name type="scientific">Roseisalinus antarcticus</name>
    <dbReference type="NCBI Taxonomy" id="254357"/>
    <lineage>
        <taxon>Bacteria</taxon>
        <taxon>Pseudomonadati</taxon>
        <taxon>Pseudomonadota</taxon>
        <taxon>Alphaproteobacteria</taxon>
        <taxon>Rhodobacterales</taxon>
        <taxon>Roseobacteraceae</taxon>
        <taxon>Roseisalinus</taxon>
    </lineage>
</organism>
<feature type="transmembrane region" description="Helical" evidence="11">
    <location>
        <begin position="6"/>
        <end position="30"/>
    </location>
</feature>
<dbReference type="OrthoDB" id="9782003at2"/>
<dbReference type="GO" id="GO:0004222">
    <property type="term" value="F:metalloendopeptidase activity"/>
    <property type="evidence" value="ECO:0007669"/>
    <property type="project" value="InterPro"/>
</dbReference>
<evidence type="ECO:0000313" key="15">
    <source>
        <dbReference type="Proteomes" id="UP000193900"/>
    </source>
</evidence>
<dbReference type="GO" id="GO:0016020">
    <property type="term" value="C:membrane"/>
    <property type="evidence" value="ECO:0007669"/>
    <property type="project" value="UniProtKB-SubCell"/>
</dbReference>
<evidence type="ECO:0000256" key="6">
    <source>
        <dbReference type="ARBA" id="ARBA00022801"/>
    </source>
</evidence>
<reference evidence="14 15" key="1">
    <citation type="submission" date="2017-03" db="EMBL/GenBank/DDBJ databases">
        <authorList>
            <person name="Afonso C.L."/>
            <person name="Miller P.J."/>
            <person name="Scott M.A."/>
            <person name="Spackman E."/>
            <person name="Goraichik I."/>
            <person name="Dimitrov K.M."/>
            <person name="Suarez D.L."/>
            <person name="Swayne D.E."/>
        </authorList>
    </citation>
    <scope>NUCLEOTIDE SEQUENCE [LARGE SCALE GENOMIC DNA]</scope>
    <source>
        <strain evidence="14 15">CECT 7023</strain>
    </source>
</reference>
<gene>
    <name evidence="14" type="primary">rseP</name>
    <name evidence="14" type="ORF">ROA7023_00199</name>
</gene>
<dbReference type="EC" id="3.4.24.-" evidence="11"/>
<dbReference type="InterPro" id="IPR008915">
    <property type="entry name" value="Peptidase_M50"/>
</dbReference>
<keyword evidence="8 11" id="KW-1133">Transmembrane helix</keyword>
<evidence type="ECO:0000256" key="9">
    <source>
        <dbReference type="ARBA" id="ARBA00023049"/>
    </source>
</evidence>
<proteinExistence type="inferred from homology"/>
<evidence type="ECO:0000256" key="11">
    <source>
        <dbReference type="RuleBase" id="RU362031"/>
    </source>
</evidence>
<evidence type="ECO:0000256" key="5">
    <source>
        <dbReference type="ARBA" id="ARBA00022692"/>
    </source>
</evidence>
<evidence type="ECO:0000259" key="13">
    <source>
        <dbReference type="Pfam" id="PF17820"/>
    </source>
</evidence>
<dbReference type="PANTHER" id="PTHR42837:SF2">
    <property type="entry name" value="MEMBRANE METALLOPROTEASE ARASP2, CHLOROPLASTIC-RELATED"/>
    <property type="match status" value="1"/>
</dbReference>
<evidence type="ECO:0000256" key="10">
    <source>
        <dbReference type="ARBA" id="ARBA00023136"/>
    </source>
</evidence>
<feature type="domain" description="PDZ" evidence="13">
    <location>
        <begin position="218"/>
        <end position="270"/>
    </location>
</feature>
<evidence type="ECO:0000259" key="12">
    <source>
        <dbReference type="Pfam" id="PF02163"/>
    </source>
</evidence>
<dbReference type="InterPro" id="IPR041489">
    <property type="entry name" value="PDZ_6"/>
</dbReference>
<keyword evidence="4 14" id="KW-0645">Protease</keyword>
<dbReference type="InterPro" id="IPR036034">
    <property type="entry name" value="PDZ_sf"/>
</dbReference>
<keyword evidence="10 11" id="KW-0472">Membrane</keyword>
<feature type="transmembrane region" description="Helical" evidence="11">
    <location>
        <begin position="372"/>
        <end position="395"/>
    </location>
</feature>
<comment type="similarity">
    <text evidence="3 11">Belongs to the peptidase M50B family.</text>
</comment>
<keyword evidence="7 11" id="KW-0862">Zinc</keyword>
<keyword evidence="9 11" id="KW-0482">Metalloprotease</keyword>
<evidence type="ECO:0000256" key="4">
    <source>
        <dbReference type="ARBA" id="ARBA00022670"/>
    </source>
</evidence>
<feature type="transmembrane region" description="Helical" evidence="11">
    <location>
        <begin position="416"/>
        <end position="437"/>
    </location>
</feature>
<keyword evidence="5 11" id="KW-0812">Transmembrane</keyword>
<sequence>MDLTQILPQFGGFAFTILAFVLALSIIVAIHEYGHYIVGRWTGIHAEVFSLGFGPVIWSRVDSRGTRWQVAALPFGGYVKFLGDANAASVGTDGAVAAADRRRTMLGAPLWARAATVAAGPVFNFVLSFAIFAAVILVQGRASDPLTIAELRPLPPGYTQELQPGDQILAIAGREAPPLDAFDPFLDELPLEPTLDYRVLRAGQEMTVAGPYPYPPAVVSLSPQSAAMDVDMRVGDVILGVDGQEVRTFEGLRRIVAQSDGAPLGLEVWRDGTIIDFTLVPRRVDLPRAEGGFETRYLIGVTGGLFFDAETESPGLGESIGYGVSQVWFIVKSSLSGLWHMLTGAISTCNLSGPVGIAETSGAMASQGAQSFIWFVAVLSTAVGLLNLFPIPVLDGGHLVFHAYEALRGAPPSDKALRVLMAAGLSILLTLMVFALANDLILCP</sequence>
<protein>
    <recommendedName>
        <fullName evidence="11">Zinc metalloprotease</fullName>
        <ecNumber evidence="11">3.4.24.-</ecNumber>
    </recommendedName>
</protein>
<dbReference type="Proteomes" id="UP000193900">
    <property type="component" value="Unassembled WGS sequence"/>
</dbReference>
<dbReference type="Pfam" id="PF17820">
    <property type="entry name" value="PDZ_6"/>
    <property type="match status" value="1"/>
</dbReference>
<dbReference type="CDD" id="cd06163">
    <property type="entry name" value="S2P-M50_PDZ_RseP-like"/>
    <property type="match status" value="1"/>
</dbReference>
<dbReference type="Gene3D" id="2.30.42.10">
    <property type="match status" value="2"/>
</dbReference>
<dbReference type="Pfam" id="PF02163">
    <property type="entry name" value="Peptidase_M50"/>
    <property type="match status" value="1"/>
</dbReference>
<dbReference type="SUPFAM" id="SSF50156">
    <property type="entry name" value="PDZ domain-like"/>
    <property type="match status" value="2"/>
</dbReference>
<dbReference type="InterPro" id="IPR004387">
    <property type="entry name" value="Pept_M50_Zn"/>
</dbReference>
<evidence type="ECO:0000313" key="14">
    <source>
        <dbReference type="EMBL" id="SLN15470.1"/>
    </source>
</evidence>
<dbReference type="NCBIfam" id="TIGR00054">
    <property type="entry name" value="RIP metalloprotease RseP"/>
    <property type="match status" value="1"/>
</dbReference>
<name>A0A1Y5RIG0_9RHOB</name>
<keyword evidence="6 11" id="KW-0378">Hydrolase</keyword>
<feature type="domain" description="Peptidase M50" evidence="12">
    <location>
        <begin position="19"/>
        <end position="431"/>
    </location>
</feature>
<dbReference type="RefSeq" id="WP_085877129.1">
    <property type="nucleotide sequence ID" value="NZ_FWFZ01000001.1"/>
</dbReference>
<accession>A0A1Y5RIG0</accession>